<name>A0A8X8YYQ0_SALSN</name>
<gene>
    <name evidence="2" type="ORF">SASPL_155766</name>
</gene>
<dbReference type="Proteomes" id="UP000298416">
    <property type="component" value="Unassembled WGS sequence"/>
</dbReference>
<evidence type="ECO:0000313" key="3">
    <source>
        <dbReference type="Proteomes" id="UP000298416"/>
    </source>
</evidence>
<dbReference type="AlphaFoldDB" id="A0A8X8YYQ0"/>
<proteinExistence type="predicted"/>
<dbReference type="EMBL" id="PNBA02000121">
    <property type="protein sequence ID" value="KAG6384422.1"/>
    <property type="molecule type" value="Genomic_DNA"/>
</dbReference>
<comment type="caution">
    <text evidence="2">The sequence shown here is derived from an EMBL/GenBank/DDBJ whole genome shotgun (WGS) entry which is preliminary data.</text>
</comment>
<protein>
    <submittedName>
        <fullName evidence="2">Uncharacterized protein</fullName>
    </submittedName>
</protein>
<organism evidence="2">
    <name type="scientific">Salvia splendens</name>
    <name type="common">Scarlet sage</name>
    <dbReference type="NCBI Taxonomy" id="180675"/>
    <lineage>
        <taxon>Eukaryota</taxon>
        <taxon>Viridiplantae</taxon>
        <taxon>Streptophyta</taxon>
        <taxon>Embryophyta</taxon>
        <taxon>Tracheophyta</taxon>
        <taxon>Spermatophyta</taxon>
        <taxon>Magnoliopsida</taxon>
        <taxon>eudicotyledons</taxon>
        <taxon>Gunneridae</taxon>
        <taxon>Pentapetalae</taxon>
        <taxon>asterids</taxon>
        <taxon>lamiids</taxon>
        <taxon>Lamiales</taxon>
        <taxon>Lamiaceae</taxon>
        <taxon>Nepetoideae</taxon>
        <taxon>Mentheae</taxon>
        <taxon>Salviinae</taxon>
        <taxon>Salvia</taxon>
        <taxon>Salvia subgen. Calosphace</taxon>
        <taxon>core Calosphace</taxon>
    </lineage>
</organism>
<evidence type="ECO:0000313" key="2">
    <source>
        <dbReference type="EMBL" id="KAG6384422.1"/>
    </source>
</evidence>
<feature type="region of interest" description="Disordered" evidence="1">
    <location>
        <begin position="91"/>
        <end position="121"/>
    </location>
</feature>
<reference evidence="2" key="2">
    <citation type="submission" date="2020-08" db="EMBL/GenBank/DDBJ databases">
        <title>Plant Genome Project.</title>
        <authorList>
            <person name="Zhang R.-G."/>
        </authorList>
    </citation>
    <scope>NUCLEOTIDE SEQUENCE</scope>
    <source>
        <strain evidence="2">Huo1</strain>
        <tissue evidence="2">Leaf</tissue>
    </source>
</reference>
<keyword evidence="3" id="KW-1185">Reference proteome</keyword>
<feature type="compositionally biased region" description="Polar residues" evidence="1">
    <location>
        <begin position="101"/>
        <end position="113"/>
    </location>
</feature>
<accession>A0A8X8YYQ0</accession>
<sequence>MSEILESSGNLGCLGLPKDSGNFVRRGEGNPRLLQRDSCVQQSTARRGRGGRDLVSRLGIDHGSVRRWNHVGKQLIEQPTRFLCCHEQPPGWPPPQRSPQVAGQHSGVGTPTRSRSRHTPIGSNTNLLLHISIPSISLAIPDLNINQIQHRSLSIRRTLYAFRRGAAKSRRRIPCEAI</sequence>
<reference evidence="2" key="1">
    <citation type="submission" date="2018-01" db="EMBL/GenBank/DDBJ databases">
        <authorList>
            <person name="Mao J.F."/>
        </authorList>
    </citation>
    <scope>NUCLEOTIDE SEQUENCE</scope>
    <source>
        <strain evidence="2">Huo1</strain>
        <tissue evidence="2">Leaf</tissue>
    </source>
</reference>
<evidence type="ECO:0000256" key="1">
    <source>
        <dbReference type="SAM" id="MobiDB-lite"/>
    </source>
</evidence>